<name>A0ACC7NNW0_9BURK</name>
<reference evidence="1 2" key="1">
    <citation type="journal article" date="2024" name="Chem. Sci.">
        <title>Discovery of megapolipeptins by genome mining of a Burkholderiales bacteria collection.</title>
        <authorList>
            <person name="Paulo B.S."/>
            <person name="Recchia M.J.J."/>
            <person name="Lee S."/>
            <person name="Fergusson C.H."/>
            <person name="Romanowski S.B."/>
            <person name="Hernandez A."/>
            <person name="Krull N."/>
            <person name="Liu D.Y."/>
            <person name="Cavanagh H."/>
            <person name="Bos A."/>
            <person name="Gray C.A."/>
            <person name="Murphy B.T."/>
            <person name="Linington R.G."/>
            <person name="Eustaquio A.S."/>
        </authorList>
    </citation>
    <scope>NUCLEOTIDE SEQUENCE [LARGE SCALE GENOMIC DNA]</scope>
    <source>
        <strain evidence="1 2">RL18-126-BIB-B</strain>
    </source>
</reference>
<protein>
    <submittedName>
        <fullName evidence="1">Reverse transcriptase domain-containing protein</fullName>
    </submittedName>
</protein>
<organism evidence="1 2">
    <name type="scientific">Paraburkholderia rhynchosiae</name>
    <dbReference type="NCBI Taxonomy" id="487049"/>
    <lineage>
        <taxon>Bacteria</taxon>
        <taxon>Pseudomonadati</taxon>
        <taxon>Pseudomonadota</taxon>
        <taxon>Betaproteobacteria</taxon>
        <taxon>Burkholderiales</taxon>
        <taxon>Burkholderiaceae</taxon>
        <taxon>Paraburkholderia</taxon>
    </lineage>
</organism>
<comment type="caution">
    <text evidence="1">The sequence shown here is derived from an EMBL/GenBank/DDBJ whole genome shotgun (WGS) entry which is preliminary data.</text>
</comment>
<dbReference type="EMBL" id="JAQQDW010000133">
    <property type="protein sequence ID" value="MFM0108713.1"/>
    <property type="molecule type" value="Genomic_DNA"/>
</dbReference>
<keyword evidence="1" id="KW-0695">RNA-directed DNA polymerase</keyword>
<keyword evidence="1" id="KW-0808">Transferase</keyword>
<accession>A0ACC7NNW0</accession>
<evidence type="ECO:0000313" key="2">
    <source>
        <dbReference type="Proteomes" id="UP001629235"/>
    </source>
</evidence>
<proteinExistence type="predicted"/>
<gene>
    <name evidence="1" type="ORF">PQR01_36205</name>
</gene>
<dbReference type="Proteomes" id="UP001629235">
    <property type="component" value="Unassembled WGS sequence"/>
</dbReference>
<sequence>MTAAKQFKNTFSAPSLTKIFVDKIQDSTAIGIDRTTPSSFLENLSSELNLIRAKVISGAYKFTAYKEKLASKGADSLPRVLSIPTVRDRVTLRALAELLAHVFPEAVSEIPQSKIDRISVKLKSGEYAEFVKIDLHKFYPSVSHAHLRKALRTRVRKPEILSLIEKAITTATIPEKKGSAGAKPNTRGVPQGLAISNILAEILLLEFDKKMAAMPGVFYERYIDDVLILCRAGRSVTVLQQVCDDFKKIGLQPHPPGVDGSKTKIGALSDEFDFLGYRCKDLRLSVRRQSVHKFESSLAAICTGYRHRLFQVSSPKDAKNAADVCEWRLNLRITGCIFENRRLGWVFYFSQITDTSALRAVDNTVQHLLQRFSLASKITVKRVLKAFYESQRSNKTDHRYIPNFDSMSISEKRHLLGLLTNRDVSALTDDRVETLFRQRIKDAVRELEKDLAALS</sequence>
<keyword evidence="2" id="KW-1185">Reference proteome</keyword>
<keyword evidence="1" id="KW-0548">Nucleotidyltransferase</keyword>
<evidence type="ECO:0000313" key="1">
    <source>
        <dbReference type="EMBL" id="MFM0108713.1"/>
    </source>
</evidence>